<dbReference type="EC" id="1.1.3.20" evidence="5 12"/>
<reference evidence="17 18" key="1">
    <citation type="submission" date="2015-01" db="EMBL/GenBank/DDBJ databases">
        <title>The Genome Sequence of Capronia semiimmersa CBS27337.</title>
        <authorList>
            <consortium name="The Broad Institute Genomics Platform"/>
            <person name="Cuomo C."/>
            <person name="de Hoog S."/>
            <person name="Gorbushina A."/>
            <person name="Stielow B."/>
            <person name="Teixiera M."/>
            <person name="Abouelleil A."/>
            <person name="Chapman S.B."/>
            <person name="Priest M."/>
            <person name="Young S.K."/>
            <person name="Wortman J."/>
            <person name="Nusbaum C."/>
            <person name="Birren B."/>
        </authorList>
    </citation>
    <scope>NUCLEOTIDE SEQUENCE [LARGE SCALE GENOMIC DNA]</scope>
    <source>
        <strain evidence="17 18">CBS 27337</strain>
    </source>
</reference>
<dbReference type="InterPro" id="IPR012400">
    <property type="entry name" value="Long_Oxdase"/>
</dbReference>
<dbReference type="Proteomes" id="UP000054266">
    <property type="component" value="Unassembled WGS sequence"/>
</dbReference>
<proteinExistence type="inferred from homology"/>
<evidence type="ECO:0000256" key="1">
    <source>
        <dbReference type="ARBA" id="ARBA00000920"/>
    </source>
</evidence>
<evidence type="ECO:0000313" key="18">
    <source>
        <dbReference type="Proteomes" id="UP000054266"/>
    </source>
</evidence>
<dbReference type="SUPFAM" id="SSF51905">
    <property type="entry name" value="FAD/NAD(P)-binding domain"/>
    <property type="match status" value="1"/>
</dbReference>
<evidence type="ECO:0000256" key="8">
    <source>
        <dbReference type="ARBA" id="ARBA00022827"/>
    </source>
</evidence>
<evidence type="ECO:0000313" key="17">
    <source>
        <dbReference type="EMBL" id="KIW70477.1"/>
    </source>
</evidence>
<evidence type="ECO:0000259" key="15">
    <source>
        <dbReference type="Pfam" id="PF00732"/>
    </source>
</evidence>
<comment type="subcellular location">
    <subcellularLocation>
        <location evidence="3">Membrane</location>
    </subcellularLocation>
</comment>
<comment type="catalytic activity">
    <reaction evidence="1 12">
        <text>a long-chain primary fatty alcohol + O2 = a long-chain fatty aldehyde + H2O2</text>
        <dbReference type="Rhea" id="RHEA:22756"/>
        <dbReference type="ChEBI" id="CHEBI:15379"/>
        <dbReference type="ChEBI" id="CHEBI:16240"/>
        <dbReference type="ChEBI" id="CHEBI:17176"/>
        <dbReference type="ChEBI" id="CHEBI:77396"/>
        <dbReference type="EC" id="1.1.3.20"/>
    </reaction>
</comment>
<feature type="domain" description="Glucose-methanol-choline oxidoreductase C-terminal" evidence="16">
    <location>
        <begin position="580"/>
        <end position="734"/>
    </location>
</feature>
<evidence type="ECO:0000256" key="9">
    <source>
        <dbReference type="ARBA" id="ARBA00022989"/>
    </source>
</evidence>
<accession>A0A0D2E851</accession>
<evidence type="ECO:0000256" key="12">
    <source>
        <dbReference type="PIRNR" id="PIRNR028937"/>
    </source>
</evidence>
<dbReference type="PANTHER" id="PTHR46056:SF12">
    <property type="entry name" value="LONG-CHAIN-ALCOHOL OXIDASE"/>
    <property type="match status" value="1"/>
</dbReference>
<dbReference type="PANTHER" id="PTHR46056">
    <property type="entry name" value="LONG-CHAIN-ALCOHOL OXIDASE"/>
    <property type="match status" value="1"/>
</dbReference>
<dbReference type="AlphaFoldDB" id="A0A0D2E851"/>
<gene>
    <name evidence="17" type="ORF">PV04_02744</name>
</gene>
<evidence type="ECO:0000259" key="16">
    <source>
        <dbReference type="Pfam" id="PF05199"/>
    </source>
</evidence>
<dbReference type="GO" id="GO:0050660">
    <property type="term" value="F:flavin adenine dinucleotide binding"/>
    <property type="evidence" value="ECO:0007669"/>
    <property type="project" value="InterPro"/>
</dbReference>
<dbReference type="InterPro" id="IPR007867">
    <property type="entry name" value="GMC_OxRtase_C"/>
</dbReference>
<dbReference type="InterPro" id="IPR036188">
    <property type="entry name" value="FAD/NAD-bd_sf"/>
</dbReference>
<dbReference type="Gene3D" id="3.50.50.60">
    <property type="entry name" value="FAD/NAD(P)-binding domain"/>
    <property type="match status" value="2"/>
</dbReference>
<evidence type="ECO:0000256" key="2">
    <source>
        <dbReference type="ARBA" id="ARBA00003842"/>
    </source>
</evidence>
<organism evidence="17 18">
    <name type="scientific">Phialophora macrospora</name>
    <dbReference type="NCBI Taxonomy" id="1851006"/>
    <lineage>
        <taxon>Eukaryota</taxon>
        <taxon>Fungi</taxon>
        <taxon>Dikarya</taxon>
        <taxon>Ascomycota</taxon>
        <taxon>Pezizomycotina</taxon>
        <taxon>Eurotiomycetes</taxon>
        <taxon>Chaetothyriomycetidae</taxon>
        <taxon>Chaetothyriales</taxon>
        <taxon>Herpotrichiellaceae</taxon>
        <taxon>Phialophora</taxon>
    </lineage>
</organism>
<dbReference type="EMBL" id="KN846957">
    <property type="protein sequence ID" value="KIW70477.1"/>
    <property type="molecule type" value="Genomic_DNA"/>
</dbReference>
<dbReference type="Pfam" id="PF00732">
    <property type="entry name" value="GMC_oxred_N"/>
    <property type="match status" value="1"/>
</dbReference>
<protein>
    <recommendedName>
        <fullName evidence="5 12">Long-chain-alcohol oxidase</fullName>
        <ecNumber evidence="5 12">1.1.3.20</ecNumber>
    </recommendedName>
</protein>
<evidence type="ECO:0000256" key="11">
    <source>
        <dbReference type="ARBA" id="ARBA00023136"/>
    </source>
</evidence>
<dbReference type="Pfam" id="PF05199">
    <property type="entry name" value="GMC_oxred_C"/>
    <property type="match status" value="1"/>
</dbReference>
<feature type="active site" description="Proton acceptor" evidence="13">
    <location>
        <position position="682"/>
    </location>
</feature>
<keyword evidence="18" id="KW-1185">Reference proteome</keyword>
<keyword evidence="9" id="KW-1133">Transmembrane helix</keyword>
<evidence type="ECO:0000256" key="14">
    <source>
        <dbReference type="SAM" id="MobiDB-lite"/>
    </source>
</evidence>
<feature type="region of interest" description="Disordered" evidence="14">
    <location>
        <begin position="1"/>
        <end position="21"/>
    </location>
</feature>
<keyword evidence="8" id="KW-0274">FAD</keyword>
<evidence type="ECO:0000256" key="13">
    <source>
        <dbReference type="PIRSR" id="PIRSR028937-1"/>
    </source>
</evidence>
<dbReference type="GO" id="GO:0016020">
    <property type="term" value="C:membrane"/>
    <property type="evidence" value="ECO:0007669"/>
    <property type="project" value="UniProtKB-SubCell"/>
</dbReference>
<evidence type="ECO:0000256" key="3">
    <source>
        <dbReference type="ARBA" id="ARBA00004370"/>
    </source>
</evidence>
<evidence type="ECO:0000256" key="10">
    <source>
        <dbReference type="ARBA" id="ARBA00023002"/>
    </source>
</evidence>
<keyword evidence="10 12" id="KW-0560">Oxidoreductase</keyword>
<dbReference type="HOGENOM" id="CLU_008878_3_1_1"/>
<name>A0A0D2E851_9EURO</name>
<feature type="domain" description="Glucose-methanol-choline oxidoreductase N-terminal" evidence="15">
    <location>
        <begin position="258"/>
        <end position="486"/>
    </location>
</feature>
<comment type="function">
    <text evidence="2">Long-chain fatty alcohol oxidase involved in the omega-oxidation pathway of lipid degradation.</text>
</comment>
<comment type="similarity">
    <text evidence="4 12">Belongs to the GMC oxidoreductase family.</text>
</comment>
<keyword evidence="6" id="KW-0285">Flavoprotein</keyword>
<keyword evidence="11" id="KW-0472">Membrane</keyword>
<dbReference type="InterPro" id="IPR000172">
    <property type="entry name" value="GMC_OxRdtase_N"/>
</dbReference>
<evidence type="ECO:0000256" key="7">
    <source>
        <dbReference type="ARBA" id="ARBA00022692"/>
    </source>
</evidence>
<sequence length="754" mass="81484">MSQTGTISSLASLPSPLPPAPDGEVFTDDQWEILFSIVEVFLPSISSPDIDAAFSELKPFLPENASEDEARAYLSEDPTKNDVFRDLVVRKFKLHVPPSDVQGLGFILSAFNTWLGSYLLTGYTTPIHKQDLATRARIVCQWSCARLPLLRAIYRSLNGLARQTWLATSVSLPRMLDFPATPKHIERNPSYEFKFHDFTSPSTPTVLSADVVIVGSGCGAGVVASHLSRAGLHCLVLEKSYHFPSTHFPMSHGDSGEHLMENGGIIVSDDASMGILVGSTFGGGGTINWSASLQPPYPVREEWASEGLPHFLGPEYQDCLDTICERMGVAKSTDPEALGKIEHNFANQTLLEGSRRLGLDVQIVPQNTDSKRHFCGYCTNGCAGATKQGPANCWFPEAAAHGAQFIEGCWVEEVTFADQSGTGTATKQTATGVKATWTSRDRATIRQLTISAKRVIIAAGTFQSPLVLLRSGLKNPHIGSHLHLHPTNTVWATWPHRTNPWEGAILTVAMTGVDDLDGHHHGAKVEVMCSTPGLGLLTVPFRARTSLASASPLASAAEYRVNAAKHAFSTGFVCIARDADTGRVYLDPKDASRRRPRIAYTPSERDCRSILEGMVAALRIAFTMGAVELEPNHPEAERWVRPSHGDATKTAHDDKTSFDAWIVELRRLGFRAPNPCTAGSAHQMGSCRMSGSAATGVVDAGGRVFGTEGLYVADASVFPSASGVNPMVSTMGIAEWISRGIVRELETAKALQVQ</sequence>
<evidence type="ECO:0000256" key="4">
    <source>
        <dbReference type="ARBA" id="ARBA00010790"/>
    </source>
</evidence>
<keyword evidence="7" id="KW-0812">Transmembrane</keyword>
<evidence type="ECO:0000256" key="5">
    <source>
        <dbReference type="ARBA" id="ARBA00013125"/>
    </source>
</evidence>
<dbReference type="GO" id="GO:0046577">
    <property type="term" value="F:long-chain-alcohol oxidase activity"/>
    <property type="evidence" value="ECO:0007669"/>
    <property type="project" value="UniProtKB-EC"/>
</dbReference>
<dbReference type="PIRSF" id="PIRSF028937">
    <property type="entry name" value="Lg_Ch_AO"/>
    <property type="match status" value="1"/>
</dbReference>
<dbReference type="STRING" id="5601.A0A0D2E851"/>
<evidence type="ECO:0000256" key="6">
    <source>
        <dbReference type="ARBA" id="ARBA00022630"/>
    </source>
</evidence>